<dbReference type="EMBL" id="CAJPEV010001878">
    <property type="protein sequence ID" value="CAG0894704.1"/>
    <property type="molecule type" value="Genomic_DNA"/>
</dbReference>
<dbReference type="InterPro" id="IPR001619">
    <property type="entry name" value="Sec1-like"/>
</dbReference>
<dbReference type="OrthoDB" id="6354752at2759"/>
<dbReference type="Pfam" id="PF00995">
    <property type="entry name" value="Sec1"/>
    <property type="match status" value="1"/>
</dbReference>
<dbReference type="FunFam" id="3.40.50.1910:FF:000005">
    <property type="entry name" value="vacuolar protein sorting-associated protein 33A isoform X1"/>
    <property type="match status" value="1"/>
</dbReference>
<dbReference type="EMBL" id="LR901395">
    <property type="protein sequence ID" value="CAD7248509.1"/>
    <property type="molecule type" value="Genomic_DNA"/>
</dbReference>
<gene>
    <name evidence="2" type="ORF">DSTB1V02_LOCUS8321</name>
</gene>
<feature type="non-terminal residue" evidence="2">
    <location>
        <position position="1"/>
    </location>
</feature>
<evidence type="ECO:0000313" key="3">
    <source>
        <dbReference type="Proteomes" id="UP000677054"/>
    </source>
</evidence>
<protein>
    <recommendedName>
        <fullName evidence="4">Vacuolar protein sorting-associated protein 33A</fullName>
    </recommendedName>
</protein>
<dbReference type="InterPro" id="IPR036045">
    <property type="entry name" value="Sec1-like_sf"/>
</dbReference>
<proteinExistence type="inferred from homology"/>
<organism evidence="2">
    <name type="scientific">Darwinula stevensoni</name>
    <dbReference type="NCBI Taxonomy" id="69355"/>
    <lineage>
        <taxon>Eukaryota</taxon>
        <taxon>Metazoa</taxon>
        <taxon>Ecdysozoa</taxon>
        <taxon>Arthropoda</taxon>
        <taxon>Crustacea</taxon>
        <taxon>Oligostraca</taxon>
        <taxon>Ostracoda</taxon>
        <taxon>Podocopa</taxon>
        <taxon>Podocopida</taxon>
        <taxon>Darwinulocopina</taxon>
        <taxon>Darwinuloidea</taxon>
        <taxon>Darwinulidae</taxon>
        <taxon>Darwinula</taxon>
    </lineage>
</organism>
<name>A0A7R9A6I9_9CRUS</name>
<dbReference type="InterPro" id="IPR043155">
    <property type="entry name" value="VPS33_dom3b"/>
</dbReference>
<accession>A0A7R9A6I9</accession>
<dbReference type="SUPFAM" id="SSF56815">
    <property type="entry name" value="Sec1/munc18-like (SM) proteins"/>
    <property type="match status" value="1"/>
</dbReference>
<dbReference type="Gene3D" id="3.40.50.2060">
    <property type="match status" value="1"/>
</dbReference>
<reference evidence="2" key="1">
    <citation type="submission" date="2020-11" db="EMBL/GenBank/DDBJ databases">
        <authorList>
            <person name="Tran Van P."/>
        </authorList>
    </citation>
    <scope>NUCLEOTIDE SEQUENCE</scope>
</reference>
<dbReference type="AlphaFoldDB" id="A0A7R9A6I9"/>
<sequence length="551" mass="62645">NTDPFLQAIVWDEELMGPFGLVCEASVLKEHEVRKMIVLSPGRLLPDNVKSIIFITRPSVKVMDVIAESIRLEERNRSPAKEFHLLLVPRKSFLCTSRLIEHGAHDVFHSIEELSIDLYLLDSFIVSMEWKHAFKECHLENDTTCLFHAARALMTLQSLYGTFPRVIGKGQCSKQVWDLMSHMQRDHRDHSSSSSLSALTPRIHTLILIDRAVDLLTPLATQLTYEGFIDEILHIERNVVKIPAEKIQRADGKGPQEVTEGYKHYVLTSQEELYAEIRDKHFNALGPIMVQKTKFLKEFNEENKSNFSIAELIKEVAHSDEFRDSLKTEQEFLNGMNTDQVHPYIVKCLVKKEPMFKVGSYFESRLNGGLKQKVLEYYQRSLIHTYGFHHIHTLYHLENAGLLKLQGRPTYTFLRRTLRLSDEDVSERNPTDIAYVHSGYAPLSVRVIQRLSKGDWASIEDALLALPGPLIDERQQIPLSVRKKSVMHGGGGNGEMVTLVFFLGGCTFAEIAALRFLSQQADMGTEFLIGTTGIINGTTFLESIQEVLLPS</sequence>
<dbReference type="PANTHER" id="PTHR11679">
    <property type="entry name" value="VESICLE PROTEIN SORTING-ASSOCIATED"/>
    <property type="match status" value="1"/>
</dbReference>
<dbReference type="InterPro" id="IPR043154">
    <property type="entry name" value="Sec-1-like_dom1"/>
</dbReference>
<dbReference type="Gene3D" id="1.25.40.850">
    <property type="match status" value="1"/>
</dbReference>
<dbReference type="InterPro" id="IPR027482">
    <property type="entry name" value="Sec1-like_dom2"/>
</dbReference>
<dbReference type="Gene3D" id="3.40.50.1910">
    <property type="match status" value="3"/>
</dbReference>
<comment type="similarity">
    <text evidence="1">Belongs to the STXBP/unc-18/SEC1 family.</text>
</comment>
<evidence type="ECO:0008006" key="4">
    <source>
        <dbReference type="Google" id="ProtNLM"/>
    </source>
</evidence>
<dbReference type="GO" id="GO:0016192">
    <property type="term" value="P:vesicle-mediated transport"/>
    <property type="evidence" value="ECO:0007669"/>
    <property type="project" value="InterPro"/>
</dbReference>
<evidence type="ECO:0000313" key="2">
    <source>
        <dbReference type="EMBL" id="CAD7248509.1"/>
    </source>
</evidence>
<keyword evidence="3" id="KW-1185">Reference proteome</keyword>
<evidence type="ECO:0000256" key="1">
    <source>
        <dbReference type="ARBA" id="ARBA00009884"/>
    </source>
</evidence>
<dbReference type="Proteomes" id="UP000677054">
    <property type="component" value="Unassembled WGS sequence"/>
</dbReference>